<feature type="transmembrane region" description="Helical" evidence="2">
    <location>
        <begin position="170"/>
        <end position="191"/>
    </location>
</feature>
<dbReference type="Pfam" id="PF00487">
    <property type="entry name" value="FA_desaturase"/>
    <property type="match status" value="1"/>
</dbReference>
<keyword evidence="5" id="KW-1185">Reference proteome</keyword>
<dbReference type="RefSeq" id="WP_114593547.1">
    <property type="nucleotide sequence ID" value="NZ_CP031165.1"/>
</dbReference>
<evidence type="ECO:0000313" key="4">
    <source>
        <dbReference type="EMBL" id="AXV09351.1"/>
    </source>
</evidence>
<dbReference type="Proteomes" id="UP000264006">
    <property type="component" value="Chromosome"/>
</dbReference>
<evidence type="ECO:0000313" key="5">
    <source>
        <dbReference type="Proteomes" id="UP000264006"/>
    </source>
</evidence>
<proteinExistence type="predicted"/>
<name>A0A346Y4F4_9ACTN</name>
<gene>
    <name evidence="4" type="ORF">DVS28_a4690</name>
</gene>
<dbReference type="AlphaFoldDB" id="A0A346Y4F4"/>
<keyword evidence="2" id="KW-1133">Transmembrane helix</keyword>
<dbReference type="InterPro" id="IPR005804">
    <property type="entry name" value="FA_desaturase_dom"/>
</dbReference>
<keyword evidence="2" id="KW-0472">Membrane</keyword>
<dbReference type="OrthoDB" id="9796486at2"/>
<protein>
    <submittedName>
        <fullName evidence="4">Beta-carotene hydroxylase</fullName>
    </submittedName>
</protein>
<evidence type="ECO:0000256" key="1">
    <source>
        <dbReference type="SAM" id="MobiDB-lite"/>
    </source>
</evidence>
<feature type="transmembrane region" description="Helical" evidence="2">
    <location>
        <begin position="30"/>
        <end position="50"/>
    </location>
</feature>
<dbReference type="GO" id="GO:0006629">
    <property type="term" value="P:lipid metabolic process"/>
    <property type="evidence" value="ECO:0007669"/>
    <property type="project" value="InterPro"/>
</dbReference>
<evidence type="ECO:0000256" key="2">
    <source>
        <dbReference type="SAM" id="Phobius"/>
    </source>
</evidence>
<organism evidence="4 5">
    <name type="scientific">Euzebya pacifica</name>
    <dbReference type="NCBI Taxonomy" id="1608957"/>
    <lineage>
        <taxon>Bacteria</taxon>
        <taxon>Bacillati</taxon>
        <taxon>Actinomycetota</taxon>
        <taxon>Nitriliruptoria</taxon>
        <taxon>Euzebyales</taxon>
    </lineage>
</organism>
<dbReference type="KEGG" id="euz:DVS28_a4690"/>
<feature type="transmembrane region" description="Helical" evidence="2">
    <location>
        <begin position="57"/>
        <end position="74"/>
    </location>
</feature>
<evidence type="ECO:0000259" key="3">
    <source>
        <dbReference type="Pfam" id="PF00487"/>
    </source>
</evidence>
<reference evidence="4 5" key="1">
    <citation type="submission" date="2018-09" db="EMBL/GenBank/DDBJ databases">
        <title>Complete genome sequence of Euzebya sp. DY32-46 isolated from seawater of Pacific Ocean.</title>
        <authorList>
            <person name="Xu L."/>
            <person name="Wu Y.-H."/>
            <person name="Xu X.-W."/>
        </authorList>
    </citation>
    <scope>NUCLEOTIDE SEQUENCE [LARGE SCALE GENOMIC DNA]</scope>
    <source>
        <strain evidence="4 5">DY32-46</strain>
    </source>
</reference>
<accession>A0A346Y4F4</accession>
<sequence>MSQSDTTASTGSDRIRLPRIPSPGVPRPEVAWPTVALAVGLLIAWGVMAWGALTGSISLWVTMPVHAFVSFGMFTVLHDAAHRGLGKRRSVNELLGRVAVPFVASYASFPLFRHIHLTHHRFVNEGDELDPDSWMIHGPAWQLPFRWMLVDVHYASFYLKGWRDRPRKEITESVVVAVVAIGAIVGLVVAGFGPELLLLYVVPQRIALVVLAWWFDWLPHHGLDGTTTDRRLQSTRNIIGWEKVLTPLLFSQNYHLLHHVHPIVPFYRYVEAWRNGEEAYLAHDPALSTVSGRPMDPEDYRAIRGLADAAPTPA</sequence>
<dbReference type="EMBL" id="CP031165">
    <property type="protein sequence ID" value="AXV09351.1"/>
    <property type="molecule type" value="Genomic_DNA"/>
</dbReference>
<feature type="compositionally biased region" description="Polar residues" evidence="1">
    <location>
        <begin position="1"/>
        <end position="12"/>
    </location>
</feature>
<keyword evidence="2" id="KW-0812">Transmembrane</keyword>
<feature type="domain" description="Fatty acid desaturase" evidence="3">
    <location>
        <begin position="67"/>
        <end position="287"/>
    </location>
</feature>
<feature type="region of interest" description="Disordered" evidence="1">
    <location>
        <begin position="1"/>
        <end position="21"/>
    </location>
</feature>